<name>A0A0A2C8B3_PROMR</name>
<evidence type="ECO:0000256" key="1">
    <source>
        <dbReference type="SAM" id="Phobius"/>
    </source>
</evidence>
<proteinExistence type="predicted"/>
<keyword evidence="1" id="KW-1133">Transmembrane helix</keyword>
<evidence type="ECO:0000313" key="2">
    <source>
        <dbReference type="EMBL" id="KGG22538.1"/>
    </source>
</evidence>
<evidence type="ECO:0000313" key="3">
    <source>
        <dbReference type="Proteomes" id="UP000030392"/>
    </source>
</evidence>
<dbReference type="Proteomes" id="UP000030392">
    <property type="component" value="Unassembled WGS sequence"/>
</dbReference>
<keyword evidence="1" id="KW-0812">Transmembrane</keyword>
<reference evidence="3" key="1">
    <citation type="journal article" date="2014" name="Sci. Data">
        <title>Genomes of diverse isolates of the marine cyanobacterium Prochlorococcus.</title>
        <authorList>
            <person name="Biller S."/>
            <person name="Berube P."/>
            <person name="Thompson J."/>
            <person name="Kelly L."/>
            <person name="Roggensack S."/>
            <person name="Awad L."/>
            <person name="Roache-Johnson K."/>
            <person name="Ding H."/>
            <person name="Giovannoni S.J."/>
            <person name="Moore L.R."/>
            <person name="Chisholm S.W."/>
        </authorList>
    </citation>
    <scope>NUCLEOTIDE SEQUENCE [LARGE SCALE GENOMIC DNA]</scope>
    <source>
        <strain evidence="3">PAC1</strain>
    </source>
</reference>
<keyword evidence="1" id="KW-0472">Membrane</keyword>
<dbReference type="AlphaFoldDB" id="A0A0A2C8B3"/>
<dbReference type="EMBL" id="JNAX01000001">
    <property type="protein sequence ID" value="KGG22538.1"/>
    <property type="molecule type" value="Genomic_DNA"/>
</dbReference>
<accession>A0A0A2C8B3</accession>
<organism evidence="2 3">
    <name type="scientific">Prochlorococcus marinus str. PAC1</name>
    <dbReference type="NCBI Taxonomy" id="59924"/>
    <lineage>
        <taxon>Bacteria</taxon>
        <taxon>Bacillati</taxon>
        <taxon>Cyanobacteriota</taxon>
        <taxon>Cyanophyceae</taxon>
        <taxon>Synechococcales</taxon>
        <taxon>Prochlorococcaceae</taxon>
        <taxon>Prochlorococcus</taxon>
    </lineage>
</organism>
<gene>
    <name evidence="2" type="ORF">EV03_0056</name>
</gene>
<comment type="caution">
    <text evidence="2">The sequence shown here is derived from an EMBL/GenBank/DDBJ whole genome shotgun (WGS) entry which is preliminary data.</text>
</comment>
<protein>
    <submittedName>
        <fullName evidence="2">Uncharacterized protein</fullName>
    </submittedName>
</protein>
<feature type="transmembrane region" description="Helical" evidence="1">
    <location>
        <begin position="24"/>
        <end position="45"/>
    </location>
</feature>
<sequence length="64" mass="6986">MLWGPFLVLGSTRSQVQILSPRSVIAAVPSLSFLMPLSYLCHIYVIRGVKAIPAEAIQLEAFVS</sequence>